<feature type="domain" description="Elongation factor G-binding protein C-terminal treble-clef zinc-finger" evidence="1">
    <location>
        <begin position="8"/>
        <end position="159"/>
    </location>
</feature>
<reference evidence="3" key="1">
    <citation type="submission" date="2015-01" db="EMBL/GenBank/DDBJ databases">
        <title>Draft genome sequence of Rhodococcus pyridinivorans strain KG-16, a hydrocarbon-degrading bacterium.</title>
        <authorList>
            <person name="Aggarwal R.K."/>
            <person name="Dawar C."/>
        </authorList>
    </citation>
    <scope>NUCLEOTIDE SEQUENCE [LARGE SCALE GENOMIC DNA]</scope>
    <source>
        <strain evidence="3">KG-16</strain>
    </source>
</reference>
<dbReference type="InterPro" id="IPR032330">
    <property type="entry name" value="EF-G-binding_C"/>
</dbReference>
<reference evidence="2 3" key="2">
    <citation type="journal article" date="2016" name="Genome Announc.">
        <title>Draft Genome Sequence of a Versatile Hydrocarbon-Degrading Bacterium, Rhodococcus pyridinivorans Strain KG-16, Collected from Oil Fields in India.</title>
        <authorList>
            <person name="Aggarwal R.K."/>
            <person name="Dawar C."/>
            <person name="Phanindranath R."/>
            <person name="Mutnuri L."/>
            <person name="Dayal A.M."/>
        </authorList>
    </citation>
    <scope>NUCLEOTIDE SEQUENCE [LARGE SCALE GENOMIC DNA]</scope>
    <source>
        <strain evidence="2 3">KG-16</strain>
    </source>
</reference>
<sequence>MDPLTERDIRTSFVNCSKGDAKRLPVPRDLDDRLWDELDFLGWTDPSFPGRGYIVVPRDGELVGVAMRFEQQGSGKTQMCTICLTTHTRGGIALMTANKVGDAGRAGNAVGTYMCIDLQCSLYARGKKKPALGSRYREDLEPEEKAERVRENLGAFVDRLYA</sequence>
<dbReference type="EMBL" id="AZXY01000004">
    <property type="protein sequence ID" value="KSZ59011.1"/>
    <property type="molecule type" value="Genomic_DNA"/>
</dbReference>
<dbReference type="Pfam" id="PF16571">
    <property type="entry name" value="FBP_C"/>
    <property type="match status" value="1"/>
</dbReference>
<evidence type="ECO:0000313" key="2">
    <source>
        <dbReference type="EMBL" id="KSZ59011.1"/>
    </source>
</evidence>
<dbReference type="AlphaFoldDB" id="A0A0V9UM02"/>
<comment type="caution">
    <text evidence="2">The sequence shown here is derived from an EMBL/GenBank/DDBJ whole genome shotgun (WGS) entry which is preliminary data.</text>
</comment>
<organism evidence="2 3">
    <name type="scientific">Rhodococcus pyridinivorans KG-16</name>
    <dbReference type="NCBI Taxonomy" id="1441730"/>
    <lineage>
        <taxon>Bacteria</taxon>
        <taxon>Bacillati</taxon>
        <taxon>Actinomycetota</taxon>
        <taxon>Actinomycetes</taxon>
        <taxon>Mycobacteriales</taxon>
        <taxon>Nocardiaceae</taxon>
        <taxon>Rhodococcus</taxon>
    </lineage>
</organism>
<proteinExistence type="predicted"/>
<gene>
    <name evidence="2" type="ORF">Z045_10440</name>
</gene>
<protein>
    <recommendedName>
        <fullName evidence="1">Elongation factor G-binding protein C-terminal treble-clef zinc-finger domain-containing protein</fullName>
    </recommendedName>
</protein>
<dbReference type="PATRIC" id="fig|1441730.3.peg.2174"/>
<dbReference type="RefSeq" id="WP_060651786.1">
    <property type="nucleotide sequence ID" value="NZ_AZXY01000004.1"/>
</dbReference>
<accession>A0A0V9UM02</accession>
<evidence type="ECO:0000313" key="3">
    <source>
        <dbReference type="Proteomes" id="UP000053060"/>
    </source>
</evidence>
<dbReference type="Proteomes" id="UP000053060">
    <property type="component" value="Unassembled WGS sequence"/>
</dbReference>
<evidence type="ECO:0000259" key="1">
    <source>
        <dbReference type="Pfam" id="PF16571"/>
    </source>
</evidence>
<name>A0A0V9UM02_9NOCA</name>